<dbReference type="InterPro" id="IPR023577">
    <property type="entry name" value="CYTH_domain"/>
</dbReference>
<dbReference type="CDD" id="cd07890">
    <property type="entry name" value="CYTH-like_AC_IV-like"/>
    <property type="match status" value="1"/>
</dbReference>
<dbReference type="PANTHER" id="PTHR21028:SF2">
    <property type="entry name" value="CYTH DOMAIN-CONTAINING PROTEIN"/>
    <property type="match status" value="1"/>
</dbReference>
<feature type="domain" description="CYTH" evidence="1">
    <location>
        <begin position="9"/>
        <end position="183"/>
    </location>
</feature>
<dbReference type="Proteomes" id="UP000647172">
    <property type="component" value="Unassembled WGS sequence"/>
</dbReference>
<organism evidence="2 3">
    <name type="scientific">Actinoplanes nipponensis</name>
    <dbReference type="NCBI Taxonomy" id="135950"/>
    <lineage>
        <taxon>Bacteria</taxon>
        <taxon>Bacillati</taxon>
        <taxon>Actinomycetota</taxon>
        <taxon>Actinomycetes</taxon>
        <taxon>Micromonosporales</taxon>
        <taxon>Micromonosporaceae</taxon>
        <taxon>Actinoplanes</taxon>
    </lineage>
</organism>
<dbReference type="PANTHER" id="PTHR21028">
    <property type="entry name" value="SI:CH211-156B7.4"/>
    <property type="match status" value="1"/>
</dbReference>
<dbReference type="InterPro" id="IPR033469">
    <property type="entry name" value="CYTH-like_dom_sf"/>
</dbReference>
<dbReference type="Gene3D" id="2.40.320.10">
    <property type="entry name" value="Hypothetical Protein Pfu-838710-001"/>
    <property type="match status" value="1"/>
</dbReference>
<dbReference type="PROSITE" id="PS51707">
    <property type="entry name" value="CYTH"/>
    <property type="match status" value="1"/>
</dbReference>
<gene>
    <name evidence="2" type="ORF">Ani05nite_50380</name>
</gene>
<proteinExistence type="predicted"/>
<dbReference type="Pfam" id="PF01928">
    <property type="entry name" value="CYTH"/>
    <property type="match status" value="1"/>
</dbReference>
<evidence type="ECO:0000313" key="3">
    <source>
        <dbReference type="Proteomes" id="UP000647172"/>
    </source>
</evidence>
<name>A0A919JR95_9ACTN</name>
<accession>A0A919JR95</accession>
<sequence length="189" mass="20580">MASELSSNDQEVEAKYRVGDLDQLIAALGGQGVVLSGPSVQDDQAYAPVGWSYGMSKIGVTFARLRTEQGQHLFTVKKPIDNEMACLEHESVISDRDAMHAALVTMGWAPTVRIRKERRSGSWNGVSVCVDVVDQLGAFVEVERVVRTAQSGERVQAELDGLVRSLGVDVERVSDTYDSLIRNLSAAEV</sequence>
<dbReference type="InterPro" id="IPR008173">
    <property type="entry name" value="Adenylyl_cyclase_CyaB"/>
</dbReference>
<dbReference type="SMART" id="SM01118">
    <property type="entry name" value="CYTH"/>
    <property type="match status" value="1"/>
</dbReference>
<evidence type="ECO:0000313" key="2">
    <source>
        <dbReference type="EMBL" id="GIE51504.1"/>
    </source>
</evidence>
<dbReference type="SUPFAM" id="SSF55154">
    <property type="entry name" value="CYTH-like phosphatases"/>
    <property type="match status" value="1"/>
</dbReference>
<reference evidence="2" key="1">
    <citation type="submission" date="2021-01" db="EMBL/GenBank/DDBJ databases">
        <title>Whole genome shotgun sequence of Actinoplanes nipponensis NBRC 14063.</title>
        <authorList>
            <person name="Komaki H."/>
            <person name="Tamura T."/>
        </authorList>
    </citation>
    <scope>NUCLEOTIDE SEQUENCE</scope>
    <source>
        <strain evidence="2">NBRC 14063</strain>
    </source>
</reference>
<keyword evidence="3" id="KW-1185">Reference proteome</keyword>
<evidence type="ECO:0000259" key="1">
    <source>
        <dbReference type="PROSITE" id="PS51707"/>
    </source>
</evidence>
<comment type="caution">
    <text evidence="2">The sequence shown here is derived from an EMBL/GenBank/DDBJ whole genome shotgun (WGS) entry which is preliminary data.</text>
</comment>
<protein>
    <recommendedName>
        <fullName evidence="1">CYTH domain-containing protein</fullName>
    </recommendedName>
</protein>
<dbReference type="EMBL" id="BOMQ01000060">
    <property type="protein sequence ID" value="GIE51504.1"/>
    <property type="molecule type" value="Genomic_DNA"/>
</dbReference>
<dbReference type="AlphaFoldDB" id="A0A919JR95"/>
<dbReference type="RefSeq" id="WP_203772113.1">
    <property type="nucleotide sequence ID" value="NZ_BAAAYJ010000099.1"/>
</dbReference>